<dbReference type="RefSeq" id="XP_033599567.1">
    <property type="nucleotide sequence ID" value="XM_033749755.1"/>
</dbReference>
<name>A0A6A6W585_9PEZI</name>
<dbReference type="InterPro" id="IPR013319">
    <property type="entry name" value="GH11/12"/>
</dbReference>
<keyword evidence="2" id="KW-0378">Hydrolase</keyword>
<feature type="chain" id="PRO_5025659391" evidence="3">
    <location>
        <begin position="19"/>
        <end position="251"/>
    </location>
</feature>
<feature type="signal peptide" evidence="3">
    <location>
        <begin position="1"/>
        <end position="18"/>
    </location>
</feature>
<dbReference type="GeneID" id="54490809"/>
<dbReference type="AlphaFoldDB" id="A0A6A6W585"/>
<dbReference type="Proteomes" id="UP000799437">
    <property type="component" value="Unassembled WGS sequence"/>
</dbReference>
<keyword evidence="2" id="KW-0326">Glycosidase</keyword>
<evidence type="ECO:0000313" key="4">
    <source>
        <dbReference type="EMBL" id="KAF2757116.1"/>
    </source>
</evidence>
<proteinExistence type="inferred from homology"/>
<dbReference type="PANTHER" id="PTHR34002">
    <property type="entry name" value="BLR1656 PROTEIN"/>
    <property type="match status" value="1"/>
</dbReference>
<accession>A0A6A6W585</accession>
<dbReference type="InterPro" id="IPR002594">
    <property type="entry name" value="GH12"/>
</dbReference>
<dbReference type="Gene3D" id="2.60.120.180">
    <property type="match status" value="1"/>
</dbReference>
<sequence>MKYSTFVLLATAACGALAAPTTPVPSKTLEKRADYCGQWDSKVTGTYTIYNNLWGMSAATSGSQCTGVDSLSGSTVAWHTKWSWAGGPYSVKSYANAVVKMTATQLSKLTSLATTWKYSYSGSSLIANVAYDLFTSSSTGGSAEYEVMIWLNALGGAGPISSTGTNIATPSVAGKSWKLYYGLNGSMKVYSFVASSAITSFSGDLMDFIKYLESSQGLPSSQYLQSIGAGTEPFTGSNGVLSTTAYSVVVK</sequence>
<keyword evidence="2" id="KW-0119">Carbohydrate metabolism</keyword>
<reference evidence="4" key="1">
    <citation type="journal article" date="2020" name="Stud. Mycol.">
        <title>101 Dothideomycetes genomes: a test case for predicting lifestyles and emergence of pathogens.</title>
        <authorList>
            <person name="Haridas S."/>
            <person name="Albert R."/>
            <person name="Binder M."/>
            <person name="Bloem J."/>
            <person name="Labutti K."/>
            <person name="Salamov A."/>
            <person name="Andreopoulos B."/>
            <person name="Baker S."/>
            <person name="Barry K."/>
            <person name="Bills G."/>
            <person name="Bluhm B."/>
            <person name="Cannon C."/>
            <person name="Castanera R."/>
            <person name="Culley D."/>
            <person name="Daum C."/>
            <person name="Ezra D."/>
            <person name="Gonzalez J."/>
            <person name="Henrissat B."/>
            <person name="Kuo A."/>
            <person name="Liang C."/>
            <person name="Lipzen A."/>
            <person name="Lutzoni F."/>
            <person name="Magnuson J."/>
            <person name="Mondo S."/>
            <person name="Nolan M."/>
            <person name="Ohm R."/>
            <person name="Pangilinan J."/>
            <person name="Park H.-J."/>
            <person name="Ramirez L."/>
            <person name="Alfaro M."/>
            <person name="Sun H."/>
            <person name="Tritt A."/>
            <person name="Yoshinaga Y."/>
            <person name="Zwiers L.-H."/>
            <person name="Turgeon B."/>
            <person name="Goodwin S."/>
            <person name="Spatafora J."/>
            <person name="Crous P."/>
            <person name="Grigoriev I."/>
        </authorList>
    </citation>
    <scope>NUCLEOTIDE SEQUENCE</scope>
    <source>
        <strain evidence="4">CBS 121739</strain>
    </source>
</reference>
<protein>
    <submittedName>
        <fullName evidence="4">Endoglucanase A</fullName>
    </submittedName>
</protein>
<dbReference type="OrthoDB" id="95118at2759"/>
<dbReference type="EMBL" id="ML996574">
    <property type="protein sequence ID" value="KAF2757116.1"/>
    <property type="molecule type" value="Genomic_DNA"/>
</dbReference>
<comment type="similarity">
    <text evidence="1 2">Belongs to the glycosyl hydrolase 12 (cellulase H) family.</text>
</comment>
<keyword evidence="2" id="KW-0624">Polysaccharide degradation</keyword>
<organism evidence="4 5">
    <name type="scientific">Pseudovirgaria hyperparasitica</name>
    <dbReference type="NCBI Taxonomy" id="470096"/>
    <lineage>
        <taxon>Eukaryota</taxon>
        <taxon>Fungi</taxon>
        <taxon>Dikarya</taxon>
        <taxon>Ascomycota</taxon>
        <taxon>Pezizomycotina</taxon>
        <taxon>Dothideomycetes</taxon>
        <taxon>Dothideomycetes incertae sedis</taxon>
        <taxon>Acrospermales</taxon>
        <taxon>Acrospermaceae</taxon>
        <taxon>Pseudovirgaria</taxon>
    </lineage>
</organism>
<dbReference type="Pfam" id="PF01670">
    <property type="entry name" value="Glyco_hydro_12"/>
    <property type="match status" value="1"/>
</dbReference>
<gene>
    <name evidence="4" type="ORF">EJ05DRAFT_56161</name>
</gene>
<evidence type="ECO:0000256" key="3">
    <source>
        <dbReference type="SAM" id="SignalP"/>
    </source>
</evidence>
<dbReference type="InterPro" id="IPR013320">
    <property type="entry name" value="ConA-like_dom_sf"/>
</dbReference>
<keyword evidence="3" id="KW-0732">Signal</keyword>
<evidence type="ECO:0000256" key="2">
    <source>
        <dbReference type="RuleBase" id="RU361163"/>
    </source>
</evidence>
<dbReference type="GO" id="GO:0008810">
    <property type="term" value="F:cellulase activity"/>
    <property type="evidence" value="ECO:0007669"/>
    <property type="project" value="InterPro"/>
</dbReference>
<dbReference type="GO" id="GO:0000272">
    <property type="term" value="P:polysaccharide catabolic process"/>
    <property type="evidence" value="ECO:0007669"/>
    <property type="project" value="UniProtKB-KW"/>
</dbReference>
<keyword evidence="5" id="KW-1185">Reference proteome</keyword>
<evidence type="ECO:0000313" key="5">
    <source>
        <dbReference type="Proteomes" id="UP000799437"/>
    </source>
</evidence>
<dbReference type="PANTHER" id="PTHR34002:SF9">
    <property type="entry name" value="XYLOGLUCAN-SPECIFIC ENDO-BETA-1,4-GLUCANASE A"/>
    <property type="match status" value="1"/>
</dbReference>
<evidence type="ECO:0000256" key="1">
    <source>
        <dbReference type="ARBA" id="ARBA00005519"/>
    </source>
</evidence>
<dbReference type="SUPFAM" id="SSF49899">
    <property type="entry name" value="Concanavalin A-like lectins/glucanases"/>
    <property type="match status" value="1"/>
</dbReference>